<keyword evidence="4" id="KW-0812">Transmembrane</keyword>
<gene>
    <name evidence="6" type="ORF">E1757_07960</name>
</gene>
<name>A0A4R5KX38_9BACL</name>
<dbReference type="GO" id="GO:0043565">
    <property type="term" value="F:sequence-specific DNA binding"/>
    <property type="evidence" value="ECO:0007669"/>
    <property type="project" value="InterPro"/>
</dbReference>
<dbReference type="RefSeq" id="WP_133226430.1">
    <property type="nucleotide sequence ID" value="NZ_SMRT01000002.1"/>
</dbReference>
<evidence type="ECO:0000256" key="4">
    <source>
        <dbReference type="SAM" id="Phobius"/>
    </source>
</evidence>
<evidence type="ECO:0000256" key="2">
    <source>
        <dbReference type="ARBA" id="ARBA00023125"/>
    </source>
</evidence>
<keyword evidence="7" id="KW-1185">Reference proteome</keyword>
<dbReference type="Proteomes" id="UP000295636">
    <property type="component" value="Unassembled WGS sequence"/>
</dbReference>
<evidence type="ECO:0000256" key="3">
    <source>
        <dbReference type="ARBA" id="ARBA00023163"/>
    </source>
</evidence>
<dbReference type="OrthoDB" id="1975037at2"/>
<keyword evidence="2" id="KW-0238">DNA-binding</keyword>
<dbReference type="Gene3D" id="3.30.450.20">
    <property type="entry name" value="PAS domain"/>
    <property type="match status" value="1"/>
</dbReference>
<dbReference type="SMART" id="SM00342">
    <property type="entry name" value="HTH_ARAC"/>
    <property type="match status" value="1"/>
</dbReference>
<feature type="transmembrane region" description="Helical" evidence="4">
    <location>
        <begin position="20"/>
        <end position="42"/>
    </location>
</feature>
<dbReference type="AlphaFoldDB" id="A0A4R5KX38"/>
<sequence>MKPVNISSYLPLQNKLFLRIWLYFVSLLLPILIIGTFLYVHFHDKAKSDFKQKIELNLQASADFIDVYLQTAQRTSLSFYTDKNVMSLLLPYSLYSLADKVNLPNIPYTLARISNNIGDLIDTIFVYVDDQKVYTKDGLENFDYFFSTIYQFAGYDEAFWKSRLATDNYLELLNPSKVTYIHSLEKNAIPFVFAKTVNGHQAVMVMTVSVERIAQTIQNNAGFASAHYLIVDNSGHIIWTSANDLNRWGSGLRENGFTQEQINSGELRIDGKRYVLTHVKSDTYGWTYYAVTPFAEFTAQSTNIFVTVASVCVILLMAGCVLSFVYAYHLYTPIQKIRNILIHEADESDYKNRTAKKRNELEWIGIGIHQIIERSHAFKKKLDMYSTEYTDYVLMNALSGAKPVPDQELVKLLQDDLQFAKDGIVCCHVKFTFKPAFYEEIQDVERLLIVNKIKKIIAGFIAPYVTVYIVEPKPNEYACIANIDSQEGVGELKNALDAIIQTFRQDSRYCSIHIGIGNVYSGTDGMIQSYNDALTVLGHADTRHDFLIAELTDRNREKSYASSKADQLVSAIIAYIEDHYGQDLYLEKLADQLGVSSKYLSKMFKQKKGMNLTDYISLVRITKAKEMMMSTDRNISDISEQVGIYSRTTFIRLFKKFEGLPPNEFRKTMGCKLYAED</sequence>
<dbReference type="InterPro" id="IPR018062">
    <property type="entry name" value="HTH_AraC-typ_CS"/>
</dbReference>
<keyword evidence="4" id="KW-0472">Membrane</keyword>
<dbReference type="PROSITE" id="PS00041">
    <property type="entry name" value="HTH_ARAC_FAMILY_1"/>
    <property type="match status" value="1"/>
</dbReference>
<accession>A0A4R5KX38</accession>
<comment type="caution">
    <text evidence="6">The sequence shown here is derived from an EMBL/GenBank/DDBJ whole genome shotgun (WGS) entry which is preliminary data.</text>
</comment>
<evidence type="ECO:0000313" key="7">
    <source>
        <dbReference type="Proteomes" id="UP000295636"/>
    </source>
</evidence>
<keyword evidence="1" id="KW-0805">Transcription regulation</keyword>
<dbReference type="PANTHER" id="PTHR43280:SF28">
    <property type="entry name" value="HTH-TYPE TRANSCRIPTIONAL ACTIVATOR RHAS"/>
    <property type="match status" value="1"/>
</dbReference>
<organism evidence="6 7">
    <name type="scientific">Paenibacillus piri</name>
    <dbReference type="NCBI Taxonomy" id="2547395"/>
    <lineage>
        <taxon>Bacteria</taxon>
        <taxon>Bacillati</taxon>
        <taxon>Bacillota</taxon>
        <taxon>Bacilli</taxon>
        <taxon>Bacillales</taxon>
        <taxon>Paenibacillaceae</taxon>
        <taxon>Paenibacillus</taxon>
    </lineage>
</organism>
<dbReference type="EMBL" id="SMRT01000002">
    <property type="protein sequence ID" value="TDF99748.1"/>
    <property type="molecule type" value="Genomic_DNA"/>
</dbReference>
<evidence type="ECO:0000313" key="6">
    <source>
        <dbReference type="EMBL" id="TDF99748.1"/>
    </source>
</evidence>
<protein>
    <submittedName>
        <fullName evidence="6">AraC family transcriptional regulator</fullName>
    </submittedName>
</protein>
<feature type="transmembrane region" description="Helical" evidence="4">
    <location>
        <begin position="304"/>
        <end position="328"/>
    </location>
</feature>
<reference evidence="6 7" key="1">
    <citation type="submission" date="2019-03" db="EMBL/GenBank/DDBJ databases">
        <title>This is whole genome sequence of Paenibacillus sp MS74 strain.</title>
        <authorList>
            <person name="Trinh H.N."/>
        </authorList>
    </citation>
    <scope>NUCLEOTIDE SEQUENCE [LARGE SCALE GENOMIC DNA]</scope>
    <source>
        <strain evidence="6 7">MS74</strain>
    </source>
</reference>
<dbReference type="PANTHER" id="PTHR43280">
    <property type="entry name" value="ARAC-FAMILY TRANSCRIPTIONAL REGULATOR"/>
    <property type="match status" value="1"/>
</dbReference>
<dbReference type="Pfam" id="PF12833">
    <property type="entry name" value="HTH_18"/>
    <property type="match status" value="1"/>
</dbReference>
<dbReference type="GO" id="GO:0003700">
    <property type="term" value="F:DNA-binding transcription factor activity"/>
    <property type="evidence" value="ECO:0007669"/>
    <property type="project" value="InterPro"/>
</dbReference>
<evidence type="ECO:0000256" key="1">
    <source>
        <dbReference type="ARBA" id="ARBA00023015"/>
    </source>
</evidence>
<dbReference type="PROSITE" id="PS01124">
    <property type="entry name" value="HTH_ARAC_FAMILY_2"/>
    <property type="match status" value="1"/>
</dbReference>
<dbReference type="InterPro" id="IPR018060">
    <property type="entry name" value="HTH_AraC"/>
</dbReference>
<evidence type="ECO:0000259" key="5">
    <source>
        <dbReference type="PROSITE" id="PS01124"/>
    </source>
</evidence>
<keyword evidence="4" id="KW-1133">Transmembrane helix</keyword>
<dbReference type="InterPro" id="IPR009057">
    <property type="entry name" value="Homeodomain-like_sf"/>
</dbReference>
<dbReference type="Gene3D" id="1.10.10.60">
    <property type="entry name" value="Homeodomain-like"/>
    <property type="match status" value="2"/>
</dbReference>
<proteinExistence type="predicted"/>
<keyword evidence="3" id="KW-0804">Transcription</keyword>
<dbReference type="SUPFAM" id="SSF46689">
    <property type="entry name" value="Homeodomain-like"/>
    <property type="match status" value="2"/>
</dbReference>
<feature type="domain" description="HTH araC/xylS-type" evidence="5">
    <location>
        <begin position="570"/>
        <end position="668"/>
    </location>
</feature>